<dbReference type="EMBL" id="LN853850">
    <property type="protein sequence ID" value="CRY96803.1"/>
    <property type="molecule type" value="Genomic_DNA"/>
</dbReference>
<accession>A0A0H5Q4M0</accession>
<reference evidence="1" key="1">
    <citation type="submission" date="2015-06" db="EMBL/GenBank/DDBJ databases">
        <authorList>
            <person name="Joergensen T."/>
        </authorList>
    </citation>
    <scope>NUCLEOTIDE SEQUENCE</scope>
    <source>
        <strain evidence="1">RGFK1280</strain>
    </source>
</reference>
<evidence type="ECO:0000313" key="1">
    <source>
        <dbReference type="EMBL" id="CRY96803.1"/>
    </source>
</evidence>
<reference evidence="1" key="2">
    <citation type="submission" date="2015-07" db="EMBL/GenBank/DDBJ databases">
        <title>Plasmids, circular viruses and viroids from rat gut.</title>
        <authorList>
            <person name="Jorgensen T.J."/>
            <person name="Hansen M.A."/>
            <person name="Xu Z."/>
            <person name="Tabak M.A."/>
            <person name="Sorensen S.J."/>
            <person name="Hansen L.H."/>
        </authorList>
    </citation>
    <scope>NUCLEOTIDE SEQUENCE</scope>
    <source>
        <strain evidence="1">RGFK1280</strain>
    </source>
</reference>
<proteinExistence type="predicted"/>
<dbReference type="AlphaFoldDB" id="A0A0H5Q4M0"/>
<organism evidence="1">
    <name type="scientific">uncultured prokaryote</name>
    <dbReference type="NCBI Taxonomy" id="198431"/>
    <lineage>
        <taxon>unclassified sequences</taxon>
        <taxon>environmental samples</taxon>
    </lineage>
</organism>
<protein>
    <submittedName>
        <fullName evidence="1">Uncharacterized protein</fullName>
    </submittedName>
</protein>
<name>A0A0H5Q4M0_9ZZZZ</name>
<sequence length="91" mass="10148">MPDQPARISGLRQWRITITEMATPGKHLVTFSWRGFPCKASEWQGSLYNQVVDDLPRITSAEDVASVIAAAVDGRWWESVRGSHPAPEDRG</sequence>